<reference evidence="2" key="1">
    <citation type="submission" date="2021-01" db="EMBL/GenBank/DDBJ databases">
        <authorList>
            <person name="Corre E."/>
            <person name="Pelletier E."/>
            <person name="Niang G."/>
            <person name="Scheremetjew M."/>
            <person name="Finn R."/>
            <person name="Kale V."/>
            <person name="Holt S."/>
            <person name="Cochrane G."/>
            <person name="Meng A."/>
            <person name="Brown T."/>
            <person name="Cohen L."/>
        </authorList>
    </citation>
    <scope>NUCLEOTIDE SEQUENCE</scope>
    <source>
        <strain evidence="2">CCMP2078</strain>
    </source>
</reference>
<evidence type="ECO:0000313" key="2">
    <source>
        <dbReference type="EMBL" id="CAD8257609.1"/>
    </source>
</evidence>
<keyword evidence="1" id="KW-0732">Signal</keyword>
<feature type="signal peptide" evidence="1">
    <location>
        <begin position="1"/>
        <end position="21"/>
    </location>
</feature>
<evidence type="ECO:0008006" key="3">
    <source>
        <dbReference type="Google" id="ProtNLM"/>
    </source>
</evidence>
<evidence type="ECO:0000256" key="1">
    <source>
        <dbReference type="SAM" id="SignalP"/>
    </source>
</evidence>
<protein>
    <recommendedName>
        <fullName evidence="3">STI1 domain-containing protein</fullName>
    </recommendedName>
</protein>
<dbReference type="EMBL" id="HBEA01009237">
    <property type="protein sequence ID" value="CAD8257609.1"/>
    <property type="molecule type" value="Transcribed_RNA"/>
</dbReference>
<name>A0A7R9U7W1_9STRA</name>
<feature type="chain" id="PRO_5030689283" description="STI1 domain-containing protein" evidence="1">
    <location>
        <begin position="22"/>
        <end position="223"/>
    </location>
</feature>
<dbReference type="AlphaFoldDB" id="A0A7R9U7W1"/>
<gene>
    <name evidence="2" type="ORF">PPYR1160_LOCUS7102</name>
</gene>
<sequence length="223" mass="25308">MLSRCIALLLALALLCHGAAAGLFGRKKTEEEAQDGAFAARRGVEYMRDAAGNTNELRETLKMLEDPAVMREVQEMMRDPKFQAEMEKLTSDPRFKASVQQANELLGETAAADMLADPSVYEQYLRMFSSEKENVARGIKHMHQALADPQEMKAAMDLLNDPDTRAEVERMMNDPDFRREMEQYTSGADFQAAMKKARKQVDEIMKDPKLVQELHSQMRELMA</sequence>
<accession>A0A7R9U7W1</accession>
<organism evidence="2">
    <name type="scientific">Pinguiococcus pyrenoidosus</name>
    <dbReference type="NCBI Taxonomy" id="172671"/>
    <lineage>
        <taxon>Eukaryota</taxon>
        <taxon>Sar</taxon>
        <taxon>Stramenopiles</taxon>
        <taxon>Ochrophyta</taxon>
        <taxon>Pinguiophyceae</taxon>
        <taxon>Pinguiochrysidales</taxon>
        <taxon>Pinguiochrysidaceae</taxon>
        <taxon>Pinguiococcus</taxon>
    </lineage>
</organism>
<proteinExistence type="predicted"/>
<dbReference type="Gene3D" id="1.10.260.100">
    <property type="match status" value="1"/>
</dbReference>